<dbReference type="Pfam" id="PF22384">
    <property type="entry name" value="PBP2_Ca3427_like"/>
    <property type="match status" value="1"/>
</dbReference>
<dbReference type="Proteomes" id="UP000308549">
    <property type="component" value="Unassembled WGS sequence"/>
</dbReference>
<evidence type="ECO:0000313" key="5">
    <source>
        <dbReference type="EMBL" id="TKA29565.1"/>
    </source>
</evidence>
<dbReference type="Gene3D" id="3.40.190.10">
    <property type="entry name" value="Periplasmic binding protein-like II"/>
    <property type="match status" value="2"/>
</dbReference>
<dbReference type="PANTHER" id="PTHR30024">
    <property type="entry name" value="ALIPHATIC SULFONATES-BINDING PROTEIN-RELATED"/>
    <property type="match status" value="1"/>
</dbReference>
<dbReference type="OrthoDB" id="1363at2759"/>
<evidence type="ECO:0000256" key="1">
    <source>
        <dbReference type="ARBA" id="ARBA00004418"/>
    </source>
</evidence>
<comment type="similarity">
    <text evidence="2">Belongs to the bacterial solute-binding protein SsuA/TauA family.</text>
</comment>
<dbReference type="SUPFAM" id="SSF53850">
    <property type="entry name" value="Periplasmic binding protein-like II"/>
    <property type="match status" value="1"/>
</dbReference>
<keyword evidence="3" id="KW-0732">Signal</keyword>
<evidence type="ECO:0000256" key="2">
    <source>
        <dbReference type="ARBA" id="ARBA00010742"/>
    </source>
</evidence>
<organism evidence="5 6">
    <name type="scientific">Salinomyces thailandicus</name>
    <dbReference type="NCBI Taxonomy" id="706561"/>
    <lineage>
        <taxon>Eukaryota</taxon>
        <taxon>Fungi</taxon>
        <taxon>Dikarya</taxon>
        <taxon>Ascomycota</taxon>
        <taxon>Pezizomycotina</taxon>
        <taxon>Dothideomycetes</taxon>
        <taxon>Dothideomycetidae</taxon>
        <taxon>Mycosphaerellales</taxon>
        <taxon>Teratosphaeriaceae</taxon>
        <taxon>Salinomyces</taxon>
    </lineage>
</organism>
<feature type="domain" description="Ca3427-like PBP 2" evidence="4">
    <location>
        <begin position="122"/>
        <end position="228"/>
    </location>
</feature>
<comment type="subcellular location">
    <subcellularLocation>
        <location evidence="1">Periplasm</location>
    </subcellularLocation>
</comment>
<keyword evidence="6" id="KW-1185">Reference proteome</keyword>
<dbReference type="GO" id="GO:0042597">
    <property type="term" value="C:periplasmic space"/>
    <property type="evidence" value="ECO:0007669"/>
    <property type="project" value="UniProtKB-SubCell"/>
</dbReference>
<evidence type="ECO:0000256" key="3">
    <source>
        <dbReference type="ARBA" id="ARBA00022729"/>
    </source>
</evidence>
<dbReference type="AlphaFoldDB" id="A0A4U0U5X4"/>
<protein>
    <recommendedName>
        <fullName evidence="4">Ca3427-like PBP 2 domain-containing protein</fullName>
    </recommendedName>
</protein>
<name>A0A4U0U5X4_9PEZI</name>
<gene>
    <name evidence="5" type="ORF">B0A50_03578</name>
</gene>
<reference evidence="5 6" key="1">
    <citation type="submission" date="2017-03" db="EMBL/GenBank/DDBJ databases">
        <title>Genomes of endolithic fungi from Antarctica.</title>
        <authorList>
            <person name="Coleine C."/>
            <person name="Masonjones S."/>
            <person name="Stajich J.E."/>
        </authorList>
    </citation>
    <scope>NUCLEOTIDE SEQUENCE [LARGE SCALE GENOMIC DNA]</scope>
    <source>
        <strain evidence="5 6">CCFEE 6315</strain>
    </source>
</reference>
<comment type="caution">
    <text evidence="5">The sequence shown here is derived from an EMBL/GenBank/DDBJ whole genome shotgun (WGS) entry which is preliminary data.</text>
</comment>
<dbReference type="EMBL" id="NAJL01000014">
    <property type="protein sequence ID" value="TKA29565.1"/>
    <property type="molecule type" value="Genomic_DNA"/>
</dbReference>
<dbReference type="PANTHER" id="PTHR30024:SF47">
    <property type="entry name" value="TAURINE-BINDING PERIPLASMIC PROTEIN"/>
    <property type="match status" value="1"/>
</dbReference>
<dbReference type="InterPro" id="IPR054364">
    <property type="entry name" value="Ca3427-like_PBP2"/>
</dbReference>
<evidence type="ECO:0000313" key="6">
    <source>
        <dbReference type="Proteomes" id="UP000308549"/>
    </source>
</evidence>
<proteinExistence type="inferred from homology"/>
<accession>A0A4U0U5X4</accession>
<sequence>MHPRALFHKSLTSQHLLRRAFSTSLRTSTMQTLRVGYVPEHFSTPLHLAHTHFALPATLIPEPLGTGALTTRLKHPPDDPRALDLAVGLTEGFISDLGRNPPSAPEEGYKLVGTYVESPLCWGISTGAGRKDANSVGDLKGKKVGVSRVGSGSYVMAFVLAGREGWLKAQGETGTAAAAAPFDVKVIGDFAALRAAVKEGAADFFMWEHFTTKHYWDTPDELKRLGEIYTPWPSWMIAARTSLITDTASESHQLVRTLAERVDEGVRYFEGHREEAVGMIAGSMGYSHEDAEAWMEGVRFKKGVWGVEGGVVEETVKVLREAGVLKGEEGLGGVGKMVAVLREEASG</sequence>
<evidence type="ECO:0000259" key="4">
    <source>
        <dbReference type="Pfam" id="PF22384"/>
    </source>
</evidence>